<feature type="region of interest" description="Disordered" evidence="1">
    <location>
        <begin position="1"/>
        <end position="64"/>
    </location>
</feature>
<comment type="caution">
    <text evidence="2">The sequence shown here is derived from an EMBL/GenBank/DDBJ whole genome shotgun (WGS) entry which is preliminary data.</text>
</comment>
<dbReference type="InterPro" id="IPR055582">
    <property type="entry name" value="DUF7158"/>
</dbReference>
<dbReference type="Proteomes" id="UP000622547">
    <property type="component" value="Unassembled WGS sequence"/>
</dbReference>
<gene>
    <name evidence="2" type="ORF">Pph01_14560</name>
</gene>
<dbReference type="AlphaFoldDB" id="A0A8J3XHD3"/>
<evidence type="ECO:0000256" key="1">
    <source>
        <dbReference type="SAM" id="MobiDB-lite"/>
    </source>
</evidence>
<dbReference type="EMBL" id="BOOP01000004">
    <property type="protein sequence ID" value="GII36453.1"/>
    <property type="molecule type" value="Genomic_DNA"/>
</dbReference>
<sequence length="293" mass="30178">MSPAHAASPVSSGDEVSSEAVGRGHGYASPTASPAGHGHGHRHAHAASPADGEPSAPGVGPVLGWLDGRPLPRADLDRRLAALRGGPRSSALPEPGSAEDRQLTRWVAQVMLTELLCEAEAAERGLDTGGGAPPVRLDQRAAVELGSITAAAFEGSGAVRAVYAAVTADVTVPGEQAAAYAAATARPPAEPEWRLSTADGDFDAAPGTLPARLAAALAETEPGQTVTVDGLTVTLLGTREPGNPPEPGDRLLDAARRLAFVRWLDHARAHRLRLVPGLEHPGDPAQPDNHHRH</sequence>
<reference evidence="2 3" key="1">
    <citation type="submission" date="2021-01" db="EMBL/GenBank/DDBJ databases">
        <title>Whole genome shotgun sequence of Planotetraspora phitsanulokensis NBRC 104273.</title>
        <authorList>
            <person name="Komaki H."/>
            <person name="Tamura T."/>
        </authorList>
    </citation>
    <scope>NUCLEOTIDE SEQUENCE [LARGE SCALE GENOMIC DNA]</scope>
    <source>
        <strain evidence="2 3">NBRC 104273</strain>
    </source>
</reference>
<keyword evidence="3" id="KW-1185">Reference proteome</keyword>
<protein>
    <recommendedName>
        <fullName evidence="4">[acyl-carrier-protein] S-malonyltransferase</fullName>
    </recommendedName>
</protein>
<evidence type="ECO:0000313" key="3">
    <source>
        <dbReference type="Proteomes" id="UP000622547"/>
    </source>
</evidence>
<proteinExistence type="predicted"/>
<name>A0A8J3XHD3_9ACTN</name>
<dbReference type="RefSeq" id="WP_204072158.1">
    <property type="nucleotide sequence ID" value="NZ_BOOP01000004.1"/>
</dbReference>
<organism evidence="2 3">
    <name type="scientific">Planotetraspora phitsanulokensis</name>
    <dbReference type="NCBI Taxonomy" id="575192"/>
    <lineage>
        <taxon>Bacteria</taxon>
        <taxon>Bacillati</taxon>
        <taxon>Actinomycetota</taxon>
        <taxon>Actinomycetes</taxon>
        <taxon>Streptosporangiales</taxon>
        <taxon>Streptosporangiaceae</taxon>
        <taxon>Planotetraspora</taxon>
    </lineage>
</organism>
<evidence type="ECO:0008006" key="4">
    <source>
        <dbReference type="Google" id="ProtNLM"/>
    </source>
</evidence>
<evidence type="ECO:0000313" key="2">
    <source>
        <dbReference type="EMBL" id="GII36453.1"/>
    </source>
</evidence>
<dbReference type="Pfam" id="PF23716">
    <property type="entry name" value="DUF7158"/>
    <property type="match status" value="1"/>
</dbReference>
<accession>A0A8J3XHD3</accession>